<protein>
    <submittedName>
        <fullName evidence="1">Uncharacterized protein</fullName>
    </submittedName>
</protein>
<name>A0AAE1AKG6_9GAST</name>
<accession>A0AAE1AKG6</accession>
<dbReference type="EMBL" id="JAWDGP010001678">
    <property type="protein sequence ID" value="KAK3789293.1"/>
    <property type="molecule type" value="Genomic_DNA"/>
</dbReference>
<evidence type="ECO:0000313" key="1">
    <source>
        <dbReference type="EMBL" id="KAK3789293.1"/>
    </source>
</evidence>
<organism evidence="1 2">
    <name type="scientific">Elysia crispata</name>
    <name type="common">lettuce slug</name>
    <dbReference type="NCBI Taxonomy" id="231223"/>
    <lineage>
        <taxon>Eukaryota</taxon>
        <taxon>Metazoa</taxon>
        <taxon>Spiralia</taxon>
        <taxon>Lophotrochozoa</taxon>
        <taxon>Mollusca</taxon>
        <taxon>Gastropoda</taxon>
        <taxon>Heterobranchia</taxon>
        <taxon>Euthyneura</taxon>
        <taxon>Panpulmonata</taxon>
        <taxon>Sacoglossa</taxon>
        <taxon>Placobranchoidea</taxon>
        <taxon>Plakobranchidae</taxon>
        <taxon>Elysia</taxon>
    </lineage>
</organism>
<dbReference type="AlphaFoldDB" id="A0AAE1AKG6"/>
<keyword evidence="2" id="KW-1185">Reference proteome</keyword>
<comment type="caution">
    <text evidence="1">The sequence shown here is derived from an EMBL/GenBank/DDBJ whole genome shotgun (WGS) entry which is preliminary data.</text>
</comment>
<gene>
    <name evidence="1" type="ORF">RRG08_001683</name>
</gene>
<dbReference type="Proteomes" id="UP001283361">
    <property type="component" value="Unassembled WGS sequence"/>
</dbReference>
<evidence type="ECO:0000313" key="2">
    <source>
        <dbReference type="Proteomes" id="UP001283361"/>
    </source>
</evidence>
<sequence length="215" mass="24109">MPDFESILAENFSFHTLTPPLARIGLNRLHLTDVKPFTINDSVFITNEVIIELDKFRNLERLSPAFVRKWTRILCGALCDSQINSMHKTLQCDGCQVLKEAVEVTNCEIEVLKRDKTTLNPEIEAKTDVINVQKAKFTLQAESVMEAELKKPIGIHIAGGHSVRGRCGKSHSVDAHSCTCIIIICQDHRILCSLKKTSFSLSSQTRTANAQDLKY</sequence>
<reference evidence="1" key="1">
    <citation type="journal article" date="2023" name="G3 (Bethesda)">
        <title>A reference genome for the long-term kleptoplast-retaining sea slug Elysia crispata morphotype clarki.</title>
        <authorList>
            <person name="Eastman K.E."/>
            <person name="Pendleton A.L."/>
            <person name="Shaikh M.A."/>
            <person name="Suttiyut T."/>
            <person name="Ogas R."/>
            <person name="Tomko P."/>
            <person name="Gavelis G."/>
            <person name="Widhalm J.R."/>
            <person name="Wisecaver J.H."/>
        </authorList>
    </citation>
    <scope>NUCLEOTIDE SEQUENCE</scope>
    <source>
        <strain evidence="1">ECLA1</strain>
    </source>
</reference>
<proteinExistence type="predicted"/>